<evidence type="ECO:0000313" key="4">
    <source>
        <dbReference type="Proteomes" id="UP000196293"/>
    </source>
</evidence>
<dbReference type="AlphaFoldDB" id="A0A1Y4TQ23"/>
<proteinExistence type="predicted"/>
<dbReference type="EMBL" id="NFLZ01000015">
    <property type="protein sequence ID" value="OUQ75734.1"/>
    <property type="molecule type" value="Genomic_DNA"/>
</dbReference>
<reference evidence="2" key="2">
    <citation type="journal article" date="2018" name="BMC Genomics">
        <title>Whole genome sequencing and function prediction of 133 gut anaerobes isolated from chicken caecum in pure cultures.</title>
        <authorList>
            <person name="Medvecky M."/>
            <person name="Cejkova D."/>
            <person name="Polansky O."/>
            <person name="Karasova D."/>
            <person name="Kubasova T."/>
            <person name="Cizek A."/>
            <person name="Rychlik I."/>
        </authorList>
    </citation>
    <scope>NUCLEOTIDE SEQUENCE</scope>
    <source>
        <strain evidence="2">An101</strain>
        <strain evidence="1">An115</strain>
    </source>
</reference>
<name>A0A1Y4TQ23_9LACO</name>
<evidence type="ECO:0000313" key="3">
    <source>
        <dbReference type="Proteomes" id="UP000195859"/>
    </source>
</evidence>
<organism evidence="2 3">
    <name type="scientific">Lactobacillus gallinarum</name>
    <dbReference type="NCBI Taxonomy" id="52242"/>
    <lineage>
        <taxon>Bacteria</taxon>
        <taxon>Bacillati</taxon>
        <taxon>Bacillota</taxon>
        <taxon>Bacilli</taxon>
        <taxon>Lactobacillales</taxon>
        <taxon>Lactobacillaceae</taxon>
        <taxon>Lactobacillus</taxon>
    </lineage>
</organism>
<reference evidence="3 4" key="1">
    <citation type="submission" date="2017-04" db="EMBL/GenBank/DDBJ databases">
        <title>Function of individual gut microbiota members based on whole genome sequencing of pure cultures obtained from chicken caecum.</title>
        <authorList>
            <person name="Medvecky M."/>
            <person name="Cejkova D."/>
            <person name="Polansky O."/>
            <person name="Karasova D."/>
            <person name="Kubasova T."/>
            <person name="Cizek A."/>
            <person name="Rychlik I."/>
        </authorList>
    </citation>
    <scope>NUCLEOTIDE SEQUENCE [LARGE SCALE GENOMIC DNA]</scope>
    <source>
        <strain evidence="3">An101</strain>
        <strain evidence="4">An115</strain>
    </source>
</reference>
<comment type="caution">
    <text evidence="2">The sequence shown here is derived from an EMBL/GenBank/DDBJ whole genome shotgun (WGS) entry which is preliminary data.</text>
</comment>
<accession>A0A1Y4TQ23</accession>
<protein>
    <submittedName>
        <fullName evidence="2">Uncharacterized protein</fullName>
    </submittedName>
</protein>
<sequence length="62" mass="7065">MKITMIKARDENSIQKKTETEIKMPARMIVTRFSFLNCKVIPEAKVQAVAIDRQTRSIIDGA</sequence>
<gene>
    <name evidence="2" type="ORF">B5E44_06520</name>
    <name evidence="1" type="ORF">B5E59_07460</name>
</gene>
<dbReference type="Proteomes" id="UP000196293">
    <property type="component" value="Unassembled WGS sequence"/>
</dbReference>
<keyword evidence="4" id="KW-1185">Reference proteome</keyword>
<dbReference type="EMBL" id="NFLS01000021">
    <property type="protein sequence ID" value="OUQ55461.1"/>
    <property type="molecule type" value="Genomic_DNA"/>
</dbReference>
<evidence type="ECO:0000313" key="2">
    <source>
        <dbReference type="EMBL" id="OUQ75734.1"/>
    </source>
</evidence>
<dbReference type="Proteomes" id="UP000195859">
    <property type="component" value="Unassembled WGS sequence"/>
</dbReference>
<evidence type="ECO:0000313" key="1">
    <source>
        <dbReference type="EMBL" id="OUQ55461.1"/>
    </source>
</evidence>